<organism evidence="3 4">
    <name type="scientific">Methylohalomonas lacus</name>
    <dbReference type="NCBI Taxonomy" id="398773"/>
    <lineage>
        <taxon>Bacteria</taxon>
        <taxon>Pseudomonadati</taxon>
        <taxon>Pseudomonadota</taxon>
        <taxon>Gammaproteobacteria</taxon>
        <taxon>Methylohalomonadales</taxon>
        <taxon>Methylohalomonadaceae</taxon>
        <taxon>Methylohalomonas</taxon>
    </lineage>
</organism>
<evidence type="ECO:0000259" key="2">
    <source>
        <dbReference type="Pfam" id="PF05425"/>
    </source>
</evidence>
<accession>A0AAE3HME5</accession>
<dbReference type="Proteomes" id="UP001204445">
    <property type="component" value="Unassembled WGS sequence"/>
</dbReference>
<evidence type="ECO:0000313" key="4">
    <source>
        <dbReference type="Proteomes" id="UP001204445"/>
    </source>
</evidence>
<dbReference type="InterPro" id="IPR008457">
    <property type="entry name" value="Cu-R_CopD_dom"/>
</dbReference>
<dbReference type="AlphaFoldDB" id="A0AAE3HME5"/>
<reference evidence="3" key="1">
    <citation type="submission" date="2022-08" db="EMBL/GenBank/DDBJ databases">
        <title>Genomic Encyclopedia of Type Strains, Phase III (KMG-III): the genomes of soil and plant-associated and newly described type strains.</title>
        <authorList>
            <person name="Whitman W."/>
        </authorList>
    </citation>
    <scope>NUCLEOTIDE SEQUENCE</scope>
    <source>
        <strain evidence="3">HMT 1</strain>
    </source>
</reference>
<name>A0AAE3HME5_9GAMM</name>
<protein>
    <submittedName>
        <fullName evidence="3">Membrane protein</fullName>
    </submittedName>
</protein>
<evidence type="ECO:0000313" key="3">
    <source>
        <dbReference type="EMBL" id="MCS3903809.1"/>
    </source>
</evidence>
<keyword evidence="1" id="KW-1133">Transmembrane helix</keyword>
<dbReference type="RefSeq" id="WP_259055785.1">
    <property type="nucleotide sequence ID" value="NZ_JANUCT010000012.1"/>
</dbReference>
<keyword evidence="1" id="KW-0812">Transmembrane</keyword>
<dbReference type="GO" id="GO:0016020">
    <property type="term" value="C:membrane"/>
    <property type="evidence" value="ECO:0007669"/>
    <property type="project" value="InterPro"/>
</dbReference>
<feature type="transmembrane region" description="Helical" evidence="1">
    <location>
        <begin position="46"/>
        <end position="69"/>
    </location>
</feature>
<feature type="domain" description="Copper resistance protein D" evidence="2">
    <location>
        <begin position="45"/>
        <end position="146"/>
    </location>
</feature>
<comment type="caution">
    <text evidence="3">The sequence shown here is derived from an EMBL/GenBank/DDBJ whole genome shotgun (WGS) entry which is preliminary data.</text>
</comment>
<dbReference type="Pfam" id="PF05425">
    <property type="entry name" value="CopD"/>
    <property type="match status" value="1"/>
</dbReference>
<keyword evidence="4" id="KW-1185">Reference proteome</keyword>
<evidence type="ECO:0000256" key="1">
    <source>
        <dbReference type="SAM" id="Phobius"/>
    </source>
</evidence>
<feature type="transmembrane region" description="Helical" evidence="1">
    <location>
        <begin position="129"/>
        <end position="151"/>
    </location>
</feature>
<feature type="transmembrane region" description="Helical" evidence="1">
    <location>
        <begin position="81"/>
        <end position="102"/>
    </location>
</feature>
<proteinExistence type="predicted"/>
<keyword evidence="1" id="KW-0472">Membrane</keyword>
<feature type="transmembrane region" description="Helical" evidence="1">
    <location>
        <begin position="6"/>
        <end position="26"/>
    </location>
</feature>
<gene>
    <name evidence="3" type="ORF">J2T55_001841</name>
</gene>
<dbReference type="EMBL" id="JANUCT010000012">
    <property type="protein sequence ID" value="MCS3903809.1"/>
    <property type="molecule type" value="Genomic_DNA"/>
</dbReference>
<sequence>MSLVLALHTLAAVIWVGGMTFAYCFLRPAAGATLDGPQRQSLWQAVFGRFFPAVWLLIAILLASGYYMLFGLYGGFAGAGVHIHIMHGLGLLMMLLFAHIFFAPWRRFRQALDNGDTATAAAKLEQIRLFVAINLGLGLIVVAVASGGRLVG</sequence>